<dbReference type="RefSeq" id="WP_183966513.1">
    <property type="nucleotide sequence ID" value="NZ_BAABEW010000001.1"/>
</dbReference>
<feature type="compositionally biased region" description="Basic and acidic residues" evidence="1">
    <location>
        <begin position="1"/>
        <end position="12"/>
    </location>
</feature>
<comment type="caution">
    <text evidence="2">The sequence shown here is derived from an EMBL/GenBank/DDBJ whole genome shotgun (WGS) entry which is preliminary data.</text>
</comment>
<dbReference type="InterPro" id="IPR007362">
    <property type="entry name" value="DUF429"/>
</dbReference>
<reference evidence="2 3" key="1">
    <citation type="submission" date="2020-08" db="EMBL/GenBank/DDBJ databases">
        <title>Genomic Encyclopedia of Type Strains, Phase IV (KMG-IV): sequencing the most valuable type-strain genomes for metagenomic binning, comparative biology and taxonomic classification.</title>
        <authorList>
            <person name="Goeker M."/>
        </authorList>
    </citation>
    <scope>NUCLEOTIDE SEQUENCE [LARGE SCALE GENOMIC DNA]</scope>
    <source>
        <strain evidence="2 3">DSM 29781</strain>
    </source>
</reference>
<protein>
    <recommendedName>
        <fullName evidence="4">DUF429 domain-containing protein</fullName>
    </recommendedName>
</protein>
<dbReference type="Pfam" id="PF04250">
    <property type="entry name" value="DUF429"/>
    <property type="match status" value="1"/>
</dbReference>
<evidence type="ECO:0008006" key="4">
    <source>
        <dbReference type="Google" id="ProtNLM"/>
    </source>
</evidence>
<proteinExistence type="predicted"/>
<dbReference type="AlphaFoldDB" id="A0A7W8HI24"/>
<evidence type="ECO:0000313" key="2">
    <source>
        <dbReference type="EMBL" id="MBB5271806.1"/>
    </source>
</evidence>
<evidence type="ECO:0000256" key="1">
    <source>
        <dbReference type="SAM" id="MobiDB-lite"/>
    </source>
</evidence>
<organism evidence="2 3">
    <name type="scientific">Quisquiliibacterium transsilvanicum</name>
    <dbReference type="NCBI Taxonomy" id="1549638"/>
    <lineage>
        <taxon>Bacteria</taxon>
        <taxon>Pseudomonadati</taxon>
        <taxon>Pseudomonadota</taxon>
        <taxon>Betaproteobacteria</taxon>
        <taxon>Burkholderiales</taxon>
        <taxon>Burkholderiaceae</taxon>
        <taxon>Quisquiliibacterium</taxon>
    </lineage>
</organism>
<feature type="region of interest" description="Disordered" evidence="1">
    <location>
        <begin position="1"/>
        <end position="27"/>
    </location>
</feature>
<dbReference type="EMBL" id="JACHGB010000003">
    <property type="protein sequence ID" value="MBB5271806.1"/>
    <property type="molecule type" value="Genomic_DNA"/>
</dbReference>
<sequence length="292" mass="30937">MHLDDKAADRQSDGQSAPQVFGIDFTSAPRPRKPITVAVGELRAGRLKLLGLETLASFAAFEALLARPGPWVGGFDFPFGLPRELLEHLRWPCQPAAGEGAWARMVRHLEAMPRAQMVAAFRGWCDARPAGAKFAHRATDRLAGSSPSMKWVNPPVAFMLQAGAPRLLAAGVSVPGVHSGDPGRVALEAYPGVLARSVLGRASYKSDTRAGRTPERAQARHRLLDALQAGALLGLAVELPDALAAVCAEDPSGDLLDAVLCAVQAAWACARSDSNYGLPPYIDPVEGWIAGV</sequence>
<keyword evidence="3" id="KW-1185">Reference proteome</keyword>
<evidence type="ECO:0000313" key="3">
    <source>
        <dbReference type="Proteomes" id="UP000532440"/>
    </source>
</evidence>
<gene>
    <name evidence="2" type="ORF">HNQ70_001816</name>
</gene>
<name>A0A7W8HI24_9BURK</name>
<accession>A0A7W8HI24</accession>
<dbReference type="Proteomes" id="UP000532440">
    <property type="component" value="Unassembled WGS sequence"/>
</dbReference>